<name>A0A9N7Z4G9_PLEPL</name>
<evidence type="ECO:0000313" key="2">
    <source>
        <dbReference type="EMBL" id="CAB1450960.1"/>
    </source>
</evidence>
<proteinExistence type="predicted"/>
<dbReference type="EMBL" id="CADEAL010004071">
    <property type="protein sequence ID" value="CAB1450960.1"/>
    <property type="molecule type" value="Genomic_DNA"/>
</dbReference>
<protein>
    <submittedName>
        <fullName evidence="2">Uncharacterized protein</fullName>
    </submittedName>
</protein>
<sequence>MEEALGDCGPRKRQAPQAAAAGVFSKGASSSPVADSVGSGHSEEEEVEKEEEKHEAESVLGPDLVETGRSHDRKLLKLLCWTSTPDAWAPISHTCSVHSLLLLAIIHWDNRMSDEAVRFLIDVEMTGDEWSEKTQHLIKNFYIL</sequence>
<feature type="region of interest" description="Disordered" evidence="1">
    <location>
        <begin position="1"/>
        <end position="65"/>
    </location>
</feature>
<keyword evidence="3" id="KW-1185">Reference proteome</keyword>
<dbReference type="Proteomes" id="UP001153269">
    <property type="component" value="Unassembled WGS sequence"/>
</dbReference>
<evidence type="ECO:0000313" key="3">
    <source>
        <dbReference type="Proteomes" id="UP001153269"/>
    </source>
</evidence>
<organism evidence="2 3">
    <name type="scientific">Pleuronectes platessa</name>
    <name type="common">European plaice</name>
    <dbReference type="NCBI Taxonomy" id="8262"/>
    <lineage>
        <taxon>Eukaryota</taxon>
        <taxon>Metazoa</taxon>
        <taxon>Chordata</taxon>
        <taxon>Craniata</taxon>
        <taxon>Vertebrata</taxon>
        <taxon>Euteleostomi</taxon>
        <taxon>Actinopterygii</taxon>
        <taxon>Neopterygii</taxon>
        <taxon>Teleostei</taxon>
        <taxon>Neoteleostei</taxon>
        <taxon>Acanthomorphata</taxon>
        <taxon>Carangaria</taxon>
        <taxon>Pleuronectiformes</taxon>
        <taxon>Pleuronectoidei</taxon>
        <taxon>Pleuronectidae</taxon>
        <taxon>Pleuronectes</taxon>
    </lineage>
</organism>
<accession>A0A9N7Z4G9</accession>
<gene>
    <name evidence="2" type="ORF">PLEPLA_LOCUS38652</name>
</gene>
<reference evidence="2" key="1">
    <citation type="submission" date="2020-03" db="EMBL/GenBank/DDBJ databases">
        <authorList>
            <person name="Weist P."/>
        </authorList>
    </citation>
    <scope>NUCLEOTIDE SEQUENCE</scope>
</reference>
<dbReference type="AlphaFoldDB" id="A0A9N7Z4G9"/>
<evidence type="ECO:0000256" key="1">
    <source>
        <dbReference type="SAM" id="MobiDB-lite"/>
    </source>
</evidence>
<comment type="caution">
    <text evidence="2">The sequence shown here is derived from an EMBL/GenBank/DDBJ whole genome shotgun (WGS) entry which is preliminary data.</text>
</comment>